<dbReference type="GO" id="GO:0052689">
    <property type="term" value="F:carboxylic ester hydrolase activity"/>
    <property type="evidence" value="ECO:0007669"/>
    <property type="project" value="UniProtKB-KW"/>
</dbReference>
<dbReference type="GO" id="GO:0005576">
    <property type="term" value="C:extracellular region"/>
    <property type="evidence" value="ECO:0007669"/>
    <property type="project" value="UniProtKB-SubCell"/>
</dbReference>
<dbReference type="Proteomes" id="UP000070700">
    <property type="component" value="Unassembled WGS sequence"/>
</dbReference>
<feature type="chain" id="PRO_5029034948" description="Carboxylic ester hydrolase" evidence="4">
    <location>
        <begin position="21"/>
        <end position="295"/>
    </location>
</feature>
<comment type="subcellular location">
    <subcellularLocation>
        <location evidence="4">Secreted</location>
    </subcellularLocation>
</comment>
<keyword evidence="4" id="KW-0964">Secreted</keyword>
<dbReference type="InterPro" id="IPR029058">
    <property type="entry name" value="AB_hydrolase_fold"/>
</dbReference>
<keyword evidence="4" id="KW-0624">Polysaccharide degradation</keyword>
<dbReference type="NCBIfam" id="TIGR01840">
    <property type="entry name" value="esterase_phb"/>
    <property type="match status" value="1"/>
</dbReference>
<dbReference type="OrthoDB" id="2425929at2759"/>
<dbReference type="InterPro" id="IPR010126">
    <property type="entry name" value="Esterase_phb"/>
</dbReference>
<dbReference type="PANTHER" id="PTHR43037">
    <property type="entry name" value="UNNAMED PRODUCT-RELATED"/>
    <property type="match status" value="1"/>
</dbReference>
<dbReference type="Gene3D" id="3.40.50.1820">
    <property type="entry name" value="alpha/beta hydrolase"/>
    <property type="match status" value="1"/>
</dbReference>
<evidence type="ECO:0000256" key="2">
    <source>
        <dbReference type="ARBA" id="ARBA00022729"/>
    </source>
</evidence>
<dbReference type="EC" id="3.1.1.-" evidence="4"/>
<proteinExistence type="inferred from homology"/>
<protein>
    <recommendedName>
        <fullName evidence="4">Carboxylic ester hydrolase</fullName>
        <ecNumber evidence="4">3.1.1.-</ecNumber>
    </recommendedName>
</protein>
<dbReference type="InterPro" id="IPR050955">
    <property type="entry name" value="Plant_Biomass_Hydrol_Est"/>
</dbReference>
<keyword evidence="6" id="KW-1185">Reference proteome</keyword>
<comment type="similarity">
    <text evidence="4">Belongs to the carbohydrate esterase 1 (CE1) family.</text>
</comment>
<name>A0A132BDC7_MOLSC</name>
<gene>
    <name evidence="5" type="ORF">LY89DRAFT_596531</name>
</gene>
<dbReference type="GO" id="GO:0045493">
    <property type="term" value="P:xylan catabolic process"/>
    <property type="evidence" value="ECO:0007669"/>
    <property type="project" value="UniProtKB-UniRule"/>
</dbReference>
<dbReference type="AlphaFoldDB" id="A0A132BDC7"/>
<dbReference type="RefSeq" id="XP_018064761.1">
    <property type="nucleotide sequence ID" value="XM_018209927.1"/>
</dbReference>
<dbReference type="SUPFAM" id="SSF53474">
    <property type="entry name" value="alpha/beta-Hydrolases"/>
    <property type="match status" value="2"/>
</dbReference>
<evidence type="ECO:0000313" key="5">
    <source>
        <dbReference type="EMBL" id="KUJ10406.1"/>
    </source>
</evidence>
<keyword evidence="3 4" id="KW-0378">Hydrolase</keyword>
<evidence type="ECO:0000256" key="4">
    <source>
        <dbReference type="RuleBase" id="RU367147"/>
    </source>
</evidence>
<evidence type="ECO:0000256" key="1">
    <source>
        <dbReference type="ARBA" id="ARBA00022487"/>
    </source>
</evidence>
<comment type="function">
    <text evidence="4">Esterase involved in the hydrolysis of xylan, a major structural heterogeneous polysaccharide found in plant biomass representing the second most abundant polysaccharide in the biosphere, after cellulose.</text>
</comment>
<reference evidence="5 6" key="1">
    <citation type="submission" date="2015-10" db="EMBL/GenBank/DDBJ databases">
        <title>Full genome of DAOMC 229536 Phialocephala scopiformis, a fungal endophyte of spruce producing the potent anti-insectan compound rugulosin.</title>
        <authorList>
            <consortium name="DOE Joint Genome Institute"/>
            <person name="Walker A.K."/>
            <person name="Frasz S.L."/>
            <person name="Seifert K.A."/>
            <person name="Miller J.D."/>
            <person name="Mondo S.J."/>
            <person name="Labutti K."/>
            <person name="Lipzen A."/>
            <person name="Dockter R."/>
            <person name="Kennedy M."/>
            <person name="Grigoriev I.V."/>
            <person name="Spatafora J.W."/>
        </authorList>
    </citation>
    <scope>NUCLEOTIDE SEQUENCE [LARGE SCALE GENOMIC DNA]</scope>
    <source>
        <strain evidence="5 6">CBS 120377</strain>
    </source>
</reference>
<accession>A0A132BDC7</accession>
<dbReference type="GeneID" id="28819653"/>
<dbReference type="EMBL" id="KQ947429">
    <property type="protein sequence ID" value="KUJ10406.1"/>
    <property type="molecule type" value="Genomic_DNA"/>
</dbReference>
<dbReference type="KEGG" id="psco:LY89DRAFT_596531"/>
<dbReference type="PANTHER" id="PTHR43037:SF5">
    <property type="entry name" value="FERULOYL ESTERASE"/>
    <property type="match status" value="1"/>
</dbReference>
<evidence type="ECO:0000313" key="6">
    <source>
        <dbReference type="Proteomes" id="UP000070700"/>
    </source>
</evidence>
<sequence>MHSTKLTNLLFVAFSTLATSQTAKLTSVPNFGTNPSSLTMNIYVPNTLATKPPIIIVPHPCGGSAQDTFSRVATNLPTYADKLGLILIYPATPTTSACWDVRSNASMTHDGGGDTLGLISMVNYILTKYAGDPTKVFVTGSSSGGMMTNLLLAAYPDVFAAGAVSSGAPVGCWDGTTPNSIGGPYCQAGKTYSATQWGEFAVESDRGFNGTRPRFMTWHGTADRVVAYVNLGDQLKQWSSVLGVQWTGNVTDSPEKGYTKMVYGDGTRMVGYSALGVGHMVPFHAEEMLEFFGLL</sequence>
<evidence type="ECO:0000256" key="3">
    <source>
        <dbReference type="ARBA" id="ARBA00022801"/>
    </source>
</evidence>
<organism evidence="5 6">
    <name type="scientific">Mollisia scopiformis</name>
    <name type="common">Conifer needle endophyte fungus</name>
    <name type="synonym">Phialocephala scopiformis</name>
    <dbReference type="NCBI Taxonomy" id="149040"/>
    <lineage>
        <taxon>Eukaryota</taxon>
        <taxon>Fungi</taxon>
        <taxon>Dikarya</taxon>
        <taxon>Ascomycota</taxon>
        <taxon>Pezizomycotina</taxon>
        <taxon>Leotiomycetes</taxon>
        <taxon>Helotiales</taxon>
        <taxon>Mollisiaceae</taxon>
        <taxon>Mollisia</taxon>
    </lineage>
</organism>
<dbReference type="Pfam" id="PF10503">
    <property type="entry name" value="Esterase_PHB"/>
    <property type="match status" value="1"/>
</dbReference>
<keyword evidence="1 4" id="KW-0719">Serine esterase</keyword>
<keyword evidence="2 4" id="KW-0732">Signal</keyword>
<feature type="signal peptide" evidence="4">
    <location>
        <begin position="1"/>
        <end position="20"/>
    </location>
</feature>
<keyword evidence="4" id="KW-0119">Carbohydrate metabolism</keyword>
<dbReference type="InParanoid" id="A0A132BDC7"/>